<gene>
    <name evidence="2" type="ORF">H6G74_06790</name>
</gene>
<feature type="compositionally biased region" description="Basic and acidic residues" evidence="1">
    <location>
        <begin position="50"/>
        <end position="71"/>
    </location>
</feature>
<accession>A0ABR8FSY4</accession>
<comment type="caution">
    <text evidence="2">The sequence shown here is derived from an EMBL/GenBank/DDBJ whole genome shotgun (WGS) entry which is preliminary data.</text>
</comment>
<evidence type="ECO:0000256" key="1">
    <source>
        <dbReference type="SAM" id="MobiDB-lite"/>
    </source>
</evidence>
<name>A0ABR8FSY4_9NOSO</name>
<feature type="region of interest" description="Disordered" evidence="1">
    <location>
        <begin position="50"/>
        <end position="72"/>
    </location>
</feature>
<organism evidence="2 3">
    <name type="scientific">Nostoc spongiaeforme FACHB-130</name>
    <dbReference type="NCBI Taxonomy" id="1357510"/>
    <lineage>
        <taxon>Bacteria</taxon>
        <taxon>Bacillati</taxon>
        <taxon>Cyanobacteriota</taxon>
        <taxon>Cyanophyceae</taxon>
        <taxon>Nostocales</taxon>
        <taxon>Nostocaceae</taxon>
        <taxon>Nostoc</taxon>
    </lineage>
</organism>
<evidence type="ECO:0000313" key="2">
    <source>
        <dbReference type="EMBL" id="MBD2594035.1"/>
    </source>
</evidence>
<sequence length="154" mass="16988">MVEPLTAAVIVSLFFSEAIKESGKALGKGATDTFAKLVDTIREKFKAEGTEGLLKRAENDPTDKNKEKLQDELQTQMDADPEFANKLKELVEQLKSQDATIRQVVLSEIELTEGLTLKDLTQKVAGDGSVEQVNVKQVKAKNIDVSNLNQDVER</sequence>
<evidence type="ECO:0000313" key="3">
    <source>
        <dbReference type="Proteomes" id="UP000603457"/>
    </source>
</evidence>
<dbReference type="Proteomes" id="UP000603457">
    <property type="component" value="Unassembled WGS sequence"/>
</dbReference>
<evidence type="ECO:0008006" key="4">
    <source>
        <dbReference type="Google" id="ProtNLM"/>
    </source>
</evidence>
<keyword evidence="3" id="KW-1185">Reference proteome</keyword>
<protein>
    <recommendedName>
        <fullName evidence="4">Fis family transcriptional regulator</fullName>
    </recommendedName>
</protein>
<reference evidence="2 3" key="1">
    <citation type="journal article" date="2020" name="ISME J.">
        <title>Comparative genomics reveals insights into cyanobacterial evolution and habitat adaptation.</title>
        <authorList>
            <person name="Chen M.Y."/>
            <person name="Teng W.K."/>
            <person name="Zhao L."/>
            <person name="Hu C.X."/>
            <person name="Zhou Y.K."/>
            <person name="Han B.P."/>
            <person name="Song L.R."/>
            <person name="Shu W.S."/>
        </authorList>
    </citation>
    <scope>NUCLEOTIDE SEQUENCE [LARGE SCALE GENOMIC DNA]</scope>
    <source>
        <strain evidence="2 3">FACHB-130</strain>
    </source>
</reference>
<dbReference type="EMBL" id="JACJTB010000005">
    <property type="protein sequence ID" value="MBD2594035.1"/>
    <property type="molecule type" value="Genomic_DNA"/>
</dbReference>
<proteinExistence type="predicted"/>
<dbReference type="RefSeq" id="WP_190966949.1">
    <property type="nucleotide sequence ID" value="NZ_JACJTB010000005.1"/>
</dbReference>